<evidence type="ECO:0000256" key="2">
    <source>
        <dbReference type="ARBA" id="ARBA00022840"/>
    </source>
</evidence>
<dbReference type="EMBL" id="UOEI01000414">
    <property type="protein sequence ID" value="VAW04997.1"/>
    <property type="molecule type" value="Genomic_DNA"/>
</dbReference>
<name>A0A3B0SV86_9ZZZZ</name>
<keyword evidence="2" id="KW-0067">ATP-binding</keyword>
<dbReference type="FunFam" id="3.40.50.300:FF:000011">
    <property type="entry name" value="Putative ABC transporter ATP-binding component"/>
    <property type="match status" value="1"/>
</dbReference>
<dbReference type="PANTHER" id="PTHR42855">
    <property type="entry name" value="ABC TRANSPORTER ATP-BINDING SUBUNIT"/>
    <property type="match status" value="1"/>
</dbReference>
<dbReference type="InterPro" id="IPR003439">
    <property type="entry name" value="ABC_transporter-like_ATP-bd"/>
</dbReference>
<dbReference type="SMART" id="SM00382">
    <property type="entry name" value="AAA"/>
    <property type="match status" value="2"/>
</dbReference>
<dbReference type="InterPro" id="IPR032781">
    <property type="entry name" value="ABC_tran_Xtn"/>
</dbReference>
<evidence type="ECO:0000313" key="4">
    <source>
        <dbReference type="EMBL" id="VAW04997.1"/>
    </source>
</evidence>
<evidence type="ECO:0000259" key="3">
    <source>
        <dbReference type="PROSITE" id="PS50893"/>
    </source>
</evidence>
<feature type="domain" description="ABC transporter" evidence="3">
    <location>
        <begin position="2"/>
        <end position="256"/>
    </location>
</feature>
<gene>
    <name evidence="4" type="ORF">MNBD_ACTINO01-1989</name>
</gene>
<dbReference type="GO" id="GO:0016887">
    <property type="term" value="F:ATP hydrolysis activity"/>
    <property type="evidence" value="ECO:0007669"/>
    <property type="project" value="InterPro"/>
</dbReference>
<dbReference type="Pfam" id="PF00005">
    <property type="entry name" value="ABC_tran"/>
    <property type="match status" value="2"/>
</dbReference>
<sequence length="530" mass="58031">MLLVRNVTIEAGARTLLSDVSFSIQRGDKVGLVGPNGAGKTTLMRVLAQGEGPVSGSVVCSGAIGYLAQEVSLSEVDDQSALERILTARDIGDIERRMEKTRKAMEGASDAERDKLIHRFARLEDEFTVRGGYIAKAEAKRFASGLGIGVKELDQPVATMSGGQRRRVELARILFAETDTLILDEPTNHLDLDAKAWLMAFLGDYPGGVLVVSHDLPLLDASITSVLAAGDGGIEAYRGNYTFYLAERERRHEQRLAERKHQDAEIARLEAGIRRFKGSTEKMAKRARSWETRVGRMQADLVDVAREVRAINVTFPQPEPSGKIPLRAEGLAKAYGHNVVFVDVDVIIDRGDRLIIMGLNGAGKTTLLRILAGVEEPDIGEVDVGYKVSVGYYAQEHEDIHPDRSVLDHMRDVSGLPDKELRGVLGLFLLADKIDQEAGTLSGGERTKLALARIVVGRHNVLLLDEPTNNLDPQAKEALLLALQRYEGTVIIVSHDAEFISRLEPTRAIVLPEGDADYFDDSMLELVSLA</sequence>
<dbReference type="PANTHER" id="PTHR42855:SF2">
    <property type="entry name" value="DRUG RESISTANCE ABC TRANSPORTER,ATP-BINDING PROTEIN"/>
    <property type="match status" value="1"/>
</dbReference>
<organism evidence="4">
    <name type="scientific">hydrothermal vent metagenome</name>
    <dbReference type="NCBI Taxonomy" id="652676"/>
    <lineage>
        <taxon>unclassified sequences</taxon>
        <taxon>metagenomes</taxon>
        <taxon>ecological metagenomes</taxon>
    </lineage>
</organism>
<accession>A0A3B0SV86</accession>
<dbReference type="InterPro" id="IPR027417">
    <property type="entry name" value="P-loop_NTPase"/>
</dbReference>
<dbReference type="PROSITE" id="PS00211">
    <property type="entry name" value="ABC_TRANSPORTER_1"/>
    <property type="match status" value="2"/>
</dbReference>
<dbReference type="PROSITE" id="PS50893">
    <property type="entry name" value="ABC_TRANSPORTER_2"/>
    <property type="match status" value="2"/>
</dbReference>
<evidence type="ECO:0000256" key="1">
    <source>
        <dbReference type="ARBA" id="ARBA00022741"/>
    </source>
</evidence>
<dbReference type="AlphaFoldDB" id="A0A3B0SV86"/>
<keyword evidence="1" id="KW-0547">Nucleotide-binding</keyword>
<protein>
    <submittedName>
        <fullName evidence="4">Bis-ABC ATPase SCO1840</fullName>
    </submittedName>
</protein>
<dbReference type="Gene3D" id="3.40.50.300">
    <property type="entry name" value="P-loop containing nucleotide triphosphate hydrolases"/>
    <property type="match status" value="2"/>
</dbReference>
<dbReference type="SUPFAM" id="SSF52540">
    <property type="entry name" value="P-loop containing nucleoside triphosphate hydrolases"/>
    <property type="match status" value="2"/>
</dbReference>
<feature type="domain" description="ABC transporter" evidence="3">
    <location>
        <begin position="326"/>
        <end position="529"/>
    </location>
</feature>
<proteinExistence type="predicted"/>
<dbReference type="InterPro" id="IPR051309">
    <property type="entry name" value="ABCF_ATPase"/>
</dbReference>
<reference evidence="4" key="1">
    <citation type="submission" date="2018-06" db="EMBL/GenBank/DDBJ databases">
        <authorList>
            <person name="Zhirakovskaya E."/>
        </authorList>
    </citation>
    <scope>NUCLEOTIDE SEQUENCE</scope>
</reference>
<dbReference type="CDD" id="cd03221">
    <property type="entry name" value="ABCF_EF-3"/>
    <property type="match status" value="2"/>
</dbReference>
<dbReference type="GO" id="GO:0005524">
    <property type="term" value="F:ATP binding"/>
    <property type="evidence" value="ECO:0007669"/>
    <property type="project" value="UniProtKB-KW"/>
</dbReference>
<dbReference type="InterPro" id="IPR003593">
    <property type="entry name" value="AAA+_ATPase"/>
</dbReference>
<dbReference type="FunFam" id="3.40.50.300:FF:000597">
    <property type="entry name" value="ABC transporter ATP-binding protein"/>
    <property type="match status" value="1"/>
</dbReference>
<dbReference type="InterPro" id="IPR017871">
    <property type="entry name" value="ABC_transporter-like_CS"/>
</dbReference>
<dbReference type="Pfam" id="PF12848">
    <property type="entry name" value="ABC_tran_Xtn"/>
    <property type="match status" value="1"/>
</dbReference>